<keyword evidence="2" id="KW-1185">Reference proteome</keyword>
<organism evidence="1 2">
    <name type="scientific">Tritrichomonas musculus</name>
    <dbReference type="NCBI Taxonomy" id="1915356"/>
    <lineage>
        <taxon>Eukaryota</taxon>
        <taxon>Metamonada</taxon>
        <taxon>Parabasalia</taxon>
        <taxon>Tritrichomonadida</taxon>
        <taxon>Tritrichomonadidae</taxon>
        <taxon>Tritrichomonas</taxon>
    </lineage>
</organism>
<name>A0ABR2I8P6_9EUKA</name>
<accession>A0ABR2I8P6</accession>
<dbReference type="Proteomes" id="UP001470230">
    <property type="component" value="Unassembled WGS sequence"/>
</dbReference>
<evidence type="ECO:0000313" key="2">
    <source>
        <dbReference type="Proteomes" id="UP001470230"/>
    </source>
</evidence>
<proteinExistence type="predicted"/>
<sequence length="160" mass="19128">MPPPPLISTKRKSKTQQIKFPNLSYSGCNKSPRKFYSSTNFSKGYKNQTQLLNAIEKDNKKESMHTYRQNLNLSSYSYDNVFEYEKSRIITRQMLNDRYREEVQNRRSINRQSQSAIIESFDHDLYHEDNLYSTHDKSLRIIPVTNRWDSFLPVKDRLHI</sequence>
<dbReference type="EMBL" id="JAPFFF010000019">
    <property type="protein sequence ID" value="KAK8858005.1"/>
    <property type="molecule type" value="Genomic_DNA"/>
</dbReference>
<gene>
    <name evidence="1" type="ORF">M9Y10_013105</name>
</gene>
<evidence type="ECO:0000313" key="1">
    <source>
        <dbReference type="EMBL" id="KAK8858005.1"/>
    </source>
</evidence>
<protein>
    <submittedName>
        <fullName evidence="1">Uncharacterized protein</fullName>
    </submittedName>
</protein>
<reference evidence="1 2" key="1">
    <citation type="submission" date="2024-04" db="EMBL/GenBank/DDBJ databases">
        <title>Tritrichomonas musculus Genome.</title>
        <authorList>
            <person name="Alves-Ferreira E."/>
            <person name="Grigg M."/>
            <person name="Lorenzi H."/>
            <person name="Galac M."/>
        </authorList>
    </citation>
    <scope>NUCLEOTIDE SEQUENCE [LARGE SCALE GENOMIC DNA]</scope>
    <source>
        <strain evidence="1 2">EAF2021</strain>
    </source>
</reference>
<comment type="caution">
    <text evidence="1">The sequence shown here is derived from an EMBL/GenBank/DDBJ whole genome shotgun (WGS) entry which is preliminary data.</text>
</comment>